<dbReference type="AlphaFoldDB" id="A0ABD4SZX4"/>
<dbReference type="Pfam" id="PF00534">
    <property type="entry name" value="Glycos_transf_1"/>
    <property type="match status" value="1"/>
</dbReference>
<dbReference type="InterPro" id="IPR050194">
    <property type="entry name" value="Glycosyltransferase_grp1"/>
</dbReference>
<comment type="caution">
    <text evidence="2">The sequence shown here is derived from an EMBL/GenBank/DDBJ whole genome shotgun (WGS) entry which is preliminary data.</text>
</comment>
<feature type="domain" description="Glycosyl transferase family 1" evidence="1">
    <location>
        <begin position="201"/>
        <end position="354"/>
    </location>
</feature>
<proteinExistence type="predicted"/>
<dbReference type="EMBL" id="JTHE03000019">
    <property type="protein sequence ID" value="MCM1981748.1"/>
    <property type="molecule type" value="Genomic_DNA"/>
</dbReference>
<reference evidence="2 3" key="1">
    <citation type="journal article" date="2015" name="Genome Announc.">
        <title>Draft Genome Sequence of Filamentous Marine Cyanobacterium Lyngbya confervoides Strain BDU141951.</title>
        <authorList>
            <person name="Chandrababunaidu M.M."/>
            <person name="Sen D."/>
            <person name="Tripathy S."/>
        </authorList>
    </citation>
    <scope>NUCLEOTIDE SEQUENCE [LARGE SCALE GENOMIC DNA]</scope>
    <source>
        <strain evidence="2 3">BDU141951</strain>
    </source>
</reference>
<dbReference type="PANTHER" id="PTHR45947">
    <property type="entry name" value="SULFOQUINOVOSYL TRANSFERASE SQD2"/>
    <property type="match status" value="1"/>
</dbReference>
<keyword evidence="3" id="KW-1185">Reference proteome</keyword>
<sequence length="400" mass="45176">MTSKLAIVTSHPIQYYAPWFRFLAQDCQRDLRVFYLWDFGVVAQRDRQFQTTLAWDIPLLEGYPYEFVENVSAQPGTSHFWGLNNPSLAHRLRAYQPDAVLCMVYNYISLYRLIFTWRECPLLFRGDSHRLVPPTGVKAKVKQWWIRQIFQRFAACLYVGQANYRYYLEHGVHRDRLFFSPHSIDNQRFSQALPEATAAAREWKRSLGIPSDHRVILFAGKFISKKRPQDLLQAFLEASFSHVSLLFVGAGPLEAVLRSQASGSTQVYFAPFQNQSQMPRTLAIADVVVLPSYGAGETWGLIVNEAMCLGKPVIVSHHVGCAEDLVKHGQNGYIFPAGDVASLTQILIQALGQADLDQMGRRSSHHIQAYSYERMAQGLGEALASLPQSAPALNSLAIHS</sequence>
<dbReference type="Gene3D" id="3.40.50.2000">
    <property type="entry name" value="Glycogen Phosphorylase B"/>
    <property type="match status" value="2"/>
</dbReference>
<evidence type="ECO:0000259" key="1">
    <source>
        <dbReference type="Pfam" id="PF00534"/>
    </source>
</evidence>
<dbReference type="Proteomes" id="UP000031561">
    <property type="component" value="Unassembled WGS sequence"/>
</dbReference>
<evidence type="ECO:0000313" key="2">
    <source>
        <dbReference type="EMBL" id="MCM1981748.1"/>
    </source>
</evidence>
<gene>
    <name evidence="2" type="ORF">QQ91_0002730</name>
</gene>
<name>A0ABD4SZX4_9CYAN</name>
<organism evidence="2 3">
    <name type="scientific">Lyngbya confervoides BDU141951</name>
    <dbReference type="NCBI Taxonomy" id="1574623"/>
    <lineage>
        <taxon>Bacteria</taxon>
        <taxon>Bacillati</taxon>
        <taxon>Cyanobacteriota</taxon>
        <taxon>Cyanophyceae</taxon>
        <taxon>Oscillatoriophycideae</taxon>
        <taxon>Oscillatoriales</taxon>
        <taxon>Microcoleaceae</taxon>
        <taxon>Lyngbya</taxon>
    </lineage>
</organism>
<dbReference type="CDD" id="cd03801">
    <property type="entry name" value="GT4_PimA-like"/>
    <property type="match status" value="1"/>
</dbReference>
<accession>A0ABD4SZX4</accession>
<dbReference type="SUPFAM" id="SSF53756">
    <property type="entry name" value="UDP-Glycosyltransferase/glycogen phosphorylase"/>
    <property type="match status" value="1"/>
</dbReference>
<dbReference type="RefSeq" id="WP_166279698.1">
    <property type="nucleotide sequence ID" value="NZ_JTHE03000019.1"/>
</dbReference>
<protein>
    <submittedName>
        <fullName evidence="2">Glycosyltransferase family 4 protein</fullName>
    </submittedName>
</protein>
<evidence type="ECO:0000313" key="3">
    <source>
        <dbReference type="Proteomes" id="UP000031561"/>
    </source>
</evidence>
<dbReference type="PANTHER" id="PTHR45947:SF3">
    <property type="entry name" value="SULFOQUINOVOSYL TRANSFERASE SQD2"/>
    <property type="match status" value="1"/>
</dbReference>
<dbReference type="InterPro" id="IPR001296">
    <property type="entry name" value="Glyco_trans_1"/>
</dbReference>